<dbReference type="OrthoDB" id="1652165at2"/>
<dbReference type="Pfam" id="PF20009">
    <property type="entry name" value="GEVED"/>
    <property type="match status" value="1"/>
</dbReference>
<evidence type="ECO:0000313" key="3">
    <source>
        <dbReference type="Proteomes" id="UP000248745"/>
    </source>
</evidence>
<gene>
    <name evidence="2" type="ORF">DN068_19550</name>
</gene>
<dbReference type="Gene3D" id="2.60.40.10">
    <property type="entry name" value="Immunoglobulins"/>
    <property type="match status" value="6"/>
</dbReference>
<dbReference type="InterPro" id="IPR045474">
    <property type="entry name" value="GEVED"/>
</dbReference>
<comment type="caution">
    <text evidence="2">The sequence shown here is derived from an EMBL/GenBank/DDBJ whole genome shotgun (WGS) entry which is preliminary data.</text>
</comment>
<proteinExistence type="predicted"/>
<reference evidence="2 3" key="1">
    <citation type="submission" date="2018-06" db="EMBL/GenBank/DDBJ databases">
        <title>Mucibacter soli gen. nov., sp. nov., a new member of the family Chitinophagaceae producing mucin.</title>
        <authorList>
            <person name="Kim M.-K."/>
            <person name="Park S."/>
            <person name="Kim T.-S."/>
            <person name="Joung Y."/>
            <person name="Han J.-H."/>
            <person name="Kim S.B."/>
        </authorList>
    </citation>
    <scope>NUCLEOTIDE SEQUENCE [LARGE SCALE GENOMIC DNA]</scope>
    <source>
        <strain evidence="2 3">R1-15</strain>
    </source>
</reference>
<dbReference type="RefSeq" id="WP_111000641.1">
    <property type="nucleotide sequence ID" value="NZ_QKTW01000026.1"/>
</dbReference>
<dbReference type="Proteomes" id="UP000248745">
    <property type="component" value="Unassembled WGS sequence"/>
</dbReference>
<evidence type="ECO:0000313" key="2">
    <source>
        <dbReference type="EMBL" id="PZF71173.1"/>
    </source>
</evidence>
<name>A0A2W2BTP6_9BACT</name>
<keyword evidence="3" id="KW-1185">Reference proteome</keyword>
<protein>
    <recommendedName>
        <fullName evidence="1">Ig-like domain-containing protein</fullName>
    </recommendedName>
</protein>
<dbReference type="InterPro" id="IPR036179">
    <property type="entry name" value="Ig-like_dom_sf"/>
</dbReference>
<organism evidence="2 3">
    <name type="scientific">Taibaiella soli</name>
    <dbReference type="NCBI Taxonomy" id="1649169"/>
    <lineage>
        <taxon>Bacteria</taxon>
        <taxon>Pseudomonadati</taxon>
        <taxon>Bacteroidota</taxon>
        <taxon>Chitinophagia</taxon>
        <taxon>Chitinophagales</taxon>
        <taxon>Chitinophagaceae</taxon>
        <taxon>Taibaiella</taxon>
    </lineage>
</organism>
<feature type="domain" description="Ig-like" evidence="1">
    <location>
        <begin position="1938"/>
        <end position="2020"/>
    </location>
</feature>
<dbReference type="InterPro" id="IPR003599">
    <property type="entry name" value="Ig_sub"/>
</dbReference>
<dbReference type="SMART" id="SM00409">
    <property type="entry name" value="IG"/>
    <property type="match status" value="2"/>
</dbReference>
<dbReference type="EMBL" id="QKTW01000026">
    <property type="protein sequence ID" value="PZF71173.1"/>
    <property type="molecule type" value="Genomic_DNA"/>
</dbReference>
<dbReference type="InterPro" id="IPR026444">
    <property type="entry name" value="Secre_tail"/>
</dbReference>
<dbReference type="SUPFAM" id="SSF48726">
    <property type="entry name" value="Immunoglobulin"/>
    <property type="match status" value="2"/>
</dbReference>
<evidence type="ECO:0000259" key="1">
    <source>
        <dbReference type="PROSITE" id="PS50835"/>
    </source>
</evidence>
<dbReference type="InterPro" id="IPR013783">
    <property type="entry name" value="Ig-like_fold"/>
</dbReference>
<dbReference type="Pfam" id="PF18962">
    <property type="entry name" value="Por_Secre_tail"/>
    <property type="match status" value="1"/>
</dbReference>
<dbReference type="PROSITE" id="PS50835">
    <property type="entry name" value="IG_LIKE"/>
    <property type="match status" value="1"/>
</dbReference>
<accession>A0A2W2BTP6</accession>
<dbReference type="InterPro" id="IPR007110">
    <property type="entry name" value="Ig-like_dom"/>
</dbReference>
<sequence length="2739" mass="278461">MSKAGYIPVAVTGFNVDAVCNGSGTALATTSGLPNGFDGGNYWLNDSTFAPGNGISPATTPGGAMPPSLNLPSAITPGLNWTLQSYSGNNALRIITNVSGQPATDSLIFPTGTNAVTAGELDFLYSNVQYTSGDSIYFTVNFNDGTVQAPIAKAVPNWFTTSGFTPAKAIGCRYNSGNNTWDNQGTSQGPMLYQMVIPIAAANYSKTIRSVSFTKRYTNVQNVFYVFGVTRNTVCTGSVLAGTVASTSGTTTCPNVNFTLSLPTASVGAGIIYQWQNSTNGGSTWSNIANATNVTYTGNQTVATSYRAYVVCGNGNSSDTTTSIAIGMSAANTCYCVPVAPSASYYISNFTITNAIKNLNKTSTGGTTNVGYSNYIGTDTIVAMQTIPFNFSSVFSTTSGAGFKIMVDWNQNGSFLDAGETIFATSSYPSTISGTASVPATALVGNTRLRIMADYLSSNVAGAPCTFSGSGEAEDYTFTVVALPPCAAPTAQATALNLTAGTTFISGSFTAASPAANKYIVLRTPGTAAPTVMPVAQTTYTAGGALGNANIISVGTALTFNDATVAASTQYTYSVFAFNDQCSGGPLYDTLAALNANATTAPVTTYTWKGNVTGSKDWQVAANWTPTRIAPDVTDILQFTDGLQDTVNNHPTTQTIRRLLVTNQTKVVYTNTAATTITLASDNVATTKELQIDSASSLTAMGASSITNFSGTGGTGWIAGTLEMASTSGNNAVNFTNSIDTVTASGTLAIGGTSTAASITGATAANLQVFGTFINKYTTQPGMIPLATWNTGSNCVIAGYTTYTGNPGATGLAQTFYNFTINLAGLTVTDSWSGQALNVTNNLNIISTGTGMVQMGATTTYTCNINNINQTGGKVSWNTSGNVTLNTNSMTISGGTFQLATTGAYTWNHTGNFTQTGGVIDLDGGTATSAQAVNIGGNINQTAGTFGATAATGSTTAPTTINFNGTAAQSASFNASPAGGLTYRISNPVGISLTGNGSFAGSFNVNAYGGIRISTTAPNPINTTLAIAYAASNTLLTYDQPGNIAATATVWPATAYPASVTLNCGTGNMVVVPFNTIIPTTLTMAGGDFNIGPGTMTIGTSATSNGTLSWSAGFIRLLPNGRVVRWYGTTGAPTIAGTGIGYYPIATGGGVNRNVSLYFATAALTAGGSIAVGYNNANGLTTGLSVADGTYTINKRTNSSWVVVPDANVNFGTNTIGMKINGSGMFTATPATTTNLRVMQASTVAGTHVASINPAAIRNGLALTDIGLANPYYIGAADTNMVGTYTAINSGNWSTGSTWDMGVAPGIGNDAYINPSVTVTADPTANVAKSLTIWGTGTLQINSNTVTIDSAVANNGNVNVNGGTLVVNGNSGVSGVTNNAGGNFNVLSGNAQVGPTGGGNKLFNNIGTLTVNGGNLNVNGNFVNGGTINQNGGDIRVDGNAGGNPTNSVAGGTSIVQFNTANMNFLGGTFTIVDPHVSSVANSYAFNYNAGGFSDTILHTFVIGDGASTDTSTNNAQGMFLKCSSGSKFAFGNIIFNGAAAANRFVTFAANAPGLVVNGNMTLNNGADVRINKTVGCHMYVNGNLTVNAGGKLTADSINFSDYAAAVRPSKRATVVTVNGTGIITNYLGTGQFKNVIVNNPNGVTFNMGTPVNFTGTFKFDASSVGYYGMTGPTRLYLNGSTLSELAGASTTGTSQTVGWVVGAYQKAATAGSLSHTYPIGDSLFYSPLGISGGTGAITTAGAISAIAKVPDHPAINLGTINPSRDVNRYFSVTPVGGLTFGANLITATLNWNAADVDAGATPANFKVGKFDGTTWTYPTVSSPLATSISGTGMSITGPTDFIAGEACAPINITTPPVAQLVCLGSPATFTVGLTSTSGATFQWQKAGVNIAGATNATYTIANTVATDAANYSVIVGSSCPSVTGATTTPVALTFNNPATINLQPVAQSICNGSAVTFTSSATGTGITYQWQKNGININGATDTAYTIPAIVPNDSGNYTVVVMGVAPCGNVTSNIAKLTVKQLPLIITPSGTTTFCAGGSVVLSGDTLSTLTFKWLNGTTVIGGQTNMSYTATLSGNYSAVVTNTANSCSDTTNAITVMNGAPISTITPAGILSFCSGDSVLLTGPQVGGITYQWYLGGNPISNATNSTYKAYAPGSYTLTVFTSPTCPGFSAATVLNMNALPAITVTPATTTTFCQGGSVVLNGSPTTGLTYVWKNNGTAITPAATAAAYTANASGNYTVTVTSTATGCKNTSAVTAVTVNPLPTIAITAGGALTFCAGGSVALSANPATGLNYVWKQNGNAIVPAATANAYTANASGSYTVVATNPATGCANTSAASVVTVNPLPTVNVTASNGLTICQGGSTNLCATATGGSAYQWKLNTNNITGATTTCYNVTGSGSYTVTVTNPTTTCNITSTAFNVVANPAPPATITLLSPSASGCDGDTIWMAANTGNNLSYAWKRNATATGVTTNGFGAATSGLYTVTTTDGTTGCTNTSTPTTVTINPKPNSNISYTTPITFCEGGAVVLNGISATGVTYQWQLNGAPVSGATDNYFVADSNGSYAVHVTNSFGCSDVSNPPVLVVVNPLPNPTVTFANNTVSTGAFASYQWYFNSNIIPGATNQSCNVTQNGAYTVRVTTVDGCTNYSDVFFINNLGVAVVPGRDKIKVYPNPAHDRVVIDAPVDVNVVITDLTGQTVTQQAHAKDIQLGDIASGLYMIIVTDASSGQILLKDKLQKN</sequence>